<dbReference type="AlphaFoldDB" id="A0AAN8ED00"/>
<evidence type="ECO:0000313" key="5">
    <source>
        <dbReference type="EMBL" id="KAK5951250.1"/>
    </source>
</evidence>
<feature type="transmembrane region" description="Helical" evidence="4">
    <location>
        <begin position="164"/>
        <end position="185"/>
    </location>
</feature>
<feature type="region of interest" description="Disordered" evidence="3">
    <location>
        <begin position="443"/>
        <end position="479"/>
    </location>
</feature>
<feature type="transmembrane region" description="Helical" evidence="4">
    <location>
        <begin position="197"/>
        <end position="218"/>
    </location>
</feature>
<keyword evidence="4" id="KW-0812">Transmembrane</keyword>
<proteinExistence type="predicted"/>
<sequence>MKFLQRTKFKADDSVRTRAAELTLKQSLYPIFLVTILFFLWGFSYGLIDTLNKHFQNVLGITRARSAGLQAAYFGSYPLASLGHANWILRRYGFKPTFIWGLCIYGIGCLVTWPCLVYQSFGGFCAATFIIGNGLGSLETAANPYITICGPPKYSEIRINISQAFNGIGTVVAPVLASYVFFVHVDDSDPANALKSVQWVYLAIACFVFVLAVVFFFSPIPEITDADMAFQAEETHANTAVKPFRKQYRLFHATFAQFCYTGAQVAIAGYFINYVTESRAGTTSATASAFLAGAQGAFTAGRFAGSALMKFIRPRYVYLVYMTMIIVFIAPSITQRGNTGMSMLFLTLFFESIIFPTTVALGMRGLGKYSKRGSGFIVGAVSGGACVPPLLGAVADMHNSTPLAMVVPMSFFVAAWSYALCVNFVPAYRAPIDSMAAAKIGVQDTGSGEDRASDSDAEKGGVHMSEHISGADNKQVRDL</sequence>
<keyword evidence="4" id="KW-0472">Membrane</keyword>
<evidence type="ECO:0000256" key="2">
    <source>
        <dbReference type="ARBA" id="ARBA00022475"/>
    </source>
</evidence>
<reference evidence="5 6" key="1">
    <citation type="submission" date="2022-12" db="EMBL/GenBank/DDBJ databases">
        <title>Genomic features and morphological characterization of a novel Knufia sp. strain isolated from spacecraft assembly facility.</title>
        <authorList>
            <person name="Teixeira M."/>
            <person name="Chander A.M."/>
            <person name="Stajich J.E."/>
            <person name="Venkateswaran K."/>
        </authorList>
    </citation>
    <scope>NUCLEOTIDE SEQUENCE [LARGE SCALE GENOMIC DNA]</scope>
    <source>
        <strain evidence="5 6">FJI-L2-BK-P2</strain>
    </source>
</reference>
<feature type="transmembrane region" description="Helical" evidence="4">
    <location>
        <begin position="403"/>
        <end position="425"/>
    </location>
</feature>
<organism evidence="5 6">
    <name type="scientific">Knufia fluminis</name>
    <dbReference type="NCBI Taxonomy" id="191047"/>
    <lineage>
        <taxon>Eukaryota</taxon>
        <taxon>Fungi</taxon>
        <taxon>Dikarya</taxon>
        <taxon>Ascomycota</taxon>
        <taxon>Pezizomycotina</taxon>
        <taxon>Eurotiomycetes</taxon>
        <taxon>Chaetothyriomycetidae</taxon>
        <taxon>Chaetothyriales</taxon>
        <taxon>Trichomeriaceae</taxon>
        <taxon>Knufia</taxon>
    </lineage>
</organism>
<evidence type="ECO:0000313" key="6">
    <source>
        <dbReference type="Proteomes" id="UP001316803"/>
    </source>
</evidence>
<protein>
    <submittedName>
        <fullName evidence="5">Uncharacterized protein</fullName>
    </submittedName>
</protein>
<feature type="compositionally biased region" description="Basic and acidic residues" evidence="3">
    <location>
        <begin position="448"/>
        <end position="466"/>
    </location>
</feature>
<feature type="transmembrane region" description="Helical" evidence="4">
    <location>
        <begin position="373"/>
        <end position="391"/>
    </location>
</feature>
<dbReference type="Pfam" id="PF07690">
    <property type="entry name" value="MFS_1"/>
    <property type="match status" value="1"/>
</dbReference>
<dbReference type="GO" id="GO:0022857">
    <property type="term" value="F:transmembrane transporter activity"/>
    <property type="evidence" value="ECO:0007669"/>
    <property type="project" value="InterPro"/>
</dbReference>
<dbReference type="PANTHER" id="PTHR43702:SF3">
    <property type="entry name" value="PROTEIN TSGA"/>
    <property type="match status" value="1"/>
</dbReference>
<comment type="caution">
    <text evidence="5">The sequence shown here is derived from an EMBL/GenBank/DDBJ whole genome shotgun (WGS) entry which is preliminary data.</text>
</comment>
<accession>A0AAN8ED00</accession>
<dbReference type="InterPro" id="IPR036259">
    <property type="entry name" value="MFS_trans_sf"/>
</dbReference>
<keyword evidence="6" id="KW-1185">Reference proteome</keyword>
<feature type="transmembrane region" description="Helical" evidence="4">
    <location>
        <begin position="316"/>
        <end position="334"/>
    </location>
</feature>
<feature type="transmembrane region" description="Helical" evidence="4">
    <location>
        <begin position="340"/>
        <end position="361"/>
    </location>
</feature>
<dbReference type="Gene3D" id="1.20.1250.20">
    <property type="entry name" value="MFS general substrate transporter like domains"/>
    <property type="match status" value="2"/>
</dbReference>
<feature type="transmembrane region" description="Helical" evidence="4">
    <location>
        <begin position="98"/>
        <end position="118"/>
    </location>
</feature>
<dbReference type="GO" id="GO:0005886">
    <property type="term" value="C:plasma membrane"/>
    <property type="evidence" value="ECO:0007669"/>
    <property type="project" value="UniProtKB-SubCell"/>
</dbReference>
<keyword evidence="2" id="KW-1003">Cell membrane</keyword>
<evidence type="ECO:0000256" key="4">
    <source>
        <dbReference type="SAM" id="Phobius"/>
    </source>
</evidence>
<keyword evidence="4" id="KW-1133">Transmembrane helix</keyword>
<name>A0AAN8ED00_9EURO</name>
<dbReference type="SUPFAM" id="SSF103473">
    <property type="entry name" value="MFS general substrate transporter"/>
    <property type="match status" value="1"/>
</dbReference>
<dbReference type="InterPro" id="IPR011701">
    <property type="entry name" value="MFS"/>
</dbReference>
<evidence type="ECO:0000256" key="1">
    <source>
        <dbReference type="ARBA" id="ARBA00004429"/>
    </source>
</evidence>
<gene>
    <name evidence="5" type="ORF">OHC33_007668</name>
</gene>
<feature type="transmembrane region" description="Helical" evidence="4">
    <location>
        <begin position="284"/>
        <end position="304"/>
    </location>
</feature>
<comment type="subcellular location">
    <subcellularLocation>
        <location evidence="1">Cell inner membrane</location>
        <topology evidence="1">Multi-pass membrane protein</topology>
    </subcellularLocation>
</comment>
<dbReference type="PANTHER" id="PTHR43702">
    <property type="entry name" value="L-FUCOSE-PROTON SYMPORTER"/>
    <property type="match status" value="1"/>
</dbReference>
<feature type="transmembrane region" description="Helical" evidence="4">
    <location>
        <begin position="28"/>
        <end position="48"/>
    </location>
</feature>
<evidence type="ECO:0000256" key="3">
    <source>
        <dbReference type="SAM" id="MobiDB-lite"/>
    </source>
</evidence>
<dbReference type="Proteomes" id="UP001316803">
    <property type="component" value="Unassembled WGS sequence"/>
</dbReference>
<dbReference type="InterPro" id="IPR050375">
    <property type="entry name" value="MFS_TsgA-like"/>
</dbReference>
<feature type="transmembrane region" description="Helical" evidence="4">
    <location>
        <begin position="250"/>
        <end position="272"/>
    </location>
</feature>
<dbReference type="EMBL" id="JAKLMC020000021">
    <property type="protein sequence ID" value="KAK5951250.1"/>
    <property type="molecule type" value="Genomic_DNA"/>
</dbReference>